<feature type="region of interest" description="Disordered" evidence="1">
    <location>
        <begin position="30"/>
        <end position="49"/>
    </location>
</feature>
<dbReference type="Proteomes" id="UP001151760">
    <property type="component" value="Unassembled WGS sequence"/>
</dbReference>
<keyword evidence="3" id="KW-1185">Reference proteome</keyword>
<evidence type="ECO:0000313" key="3">
    <source>
        <dbReference type="Proteomes" id="UP001151760"/>
    </source>
</evidence>
<reference evidence="2" key="2">
    <citation type="submission" date="2022-01" db="EMBL/GenBank/DDBJ databases">
        <authorList>
            <person name="Yamashiro T."/>
            <person name="Shiraishi A."/>
            <person name="Satake H."/>
            <person name="Nakayama K."/>
        </authorList>
    </citation>
    <scope>NUCLEOTIDE SEQUENCE</scope>
</reference>
<reference evidence="2" key="1">
    <citation type="journal article" date="2022" name="Int. J. Mol. Sci.">
        <title>Draft Genome of Tanacetum Coccineum: Genomic Comparison of Closely Related Tanacetum-Family Plants.</title>
        <authorList>
            <person name="Yamashiro T."/>
            <person name="Shiraishi A."/>
            <person name="Nakayama K."/>
            <person name="Satake H."/>
        </authorList>
    </citation>
    <scope>NUCLEOTIDE SEQUENCE</scope>
</reference>
<proteinExistence type="predicted"/>
<sequence>MPVETLGDGPNEPDPKGLPEGLHTFLTTTENHTPDRIPENTSENASGDPVMQFVTQRPSMIFHGNYENEHKLPELAWCRFLPQHLKAGTFCKILYDNLSPDHKSLSRAKR</sequence>
<gene>
    <name evidence="2" type="ORF">Tco_0892021</name>
</gene>
<comment type="caution">
    <text evidence="2">The sequence shown here is derived from an EMBL/GenBank/DDBJ whole genome shotgun (WGS) entry which is preliminary data.</text>
</comment>
<feature type="region of interest" description="Disordered" evidence="1">
    <location>
        <begin position="1"/>
        <end position="23"/>
    </location>
</feature>
<evidence type="ECO:0000256" key="1">
    <source>
        <dbReference type="SAM" id="MobiDB-lite"/>
    </source>
</evidence>
<accession>A0ABQ5C6B3</accession>
<name>A0ABQ5C6B3_9ASTR</name>
<dbReference type="EMBL" id="BQNB010013941">
    <property type="protein sequence ID" value="GJT22084.1"/>
    <property type="molecule type" value="Genomic_DNA"/>
</dbReference>
<organism evidence="2 3">
    <name type="scientific">Tanacetum coccineum</name>
    <dbReference type="NCBI Taxonomy" id="301880"/>
    <lineage>
        <taxon>Eukaryota</taxon>
        <taxon>Viridiplantae</taxon>
        <taxon>Streptophyta</taxon>
        <taxon>Embryophyta</taxon>
        <taxon>Tracheophyta</taxon>
        <taxon>Spermatophyta</taxon>
        <taxon>Magnoliopsida</taxon>
        <taxon>eudicotyledons</taxon>
        <taxon>Gunneridae</taxon>
        <taxon>Pentapetalae</taxon>
        <taxon>asterids</taxon>
        <taxon>campanulids</taxon>
        <taxon>Asterales</taxon>
        <taxon>Asteraceae</taxon>
        <taxon>Asteroideae</taxon>
        <taxon>Anthemideae</taxon>
        <taxon>Anthemidinae</taxon>
        <taxon>Tanacetum</taxon>
    </lineage>
</organism>
<protein>
    <submittedName>
        <fullName evidence="2">Uncharacterized protein</fullName>
    </submittedName>
</protein>
<evidence type="ECO:0000313" key="2">
    <source>
        <dbReference type="EMBL" id="GJT22084.1"/>
    </source>
</evidence>